<dbReference type="EMBL" id="KZ613949">
    <property type="protein sequence ID" value="PMD37663.1"/>
    <property type="molecule type" value="Genomic_DNA"/>
</dbReference>
<dbReference type="SUPFAM" id="SSF81901">
    <property type="entry name" value="HCP-like"/>
    <property type="match status" value="1"/>
</dbReference>
<dbReference type="SMART" id="SM00671">
    <property type="entry name" value="SEL1"/>
    <property type="match status" value="1"/>
</dbReference>
<feature type="domain" description="Protein kinase" evidence="5">
    <location>
        <begin position="63"/>
        <end position="391"/>
    </location>
</feature>
<evidence type="ECO:0000256" key="1">
    <source>
        <dbReference type="ARBA" id="ARBA00012210"/>
    </source>
</evidence>
<dbReference type="STRING" id="1149755.A0A2J6RGM0"/>
<dbReference type="InterPro" id="IPR008271">
    <property type="entry name" value="Ser/Thr_kinase_AS"/>
</dbReference>
<dbReference type="OrthoDB" id="3253298at2759"/>
<dbReference type="InterPro" id="IPR011990">
    <property type="entry name" value="TPR-like_helical_dom_sf"/>
</dbReference>
<dbReference type="Proteomes" id="UP000235786">
    <property type="component" value="Unassembled WGS sequence"/>
</dbReference>
<dbReference type="InterPro" id="IPR006597">
    <property type="entry name" value="Sel1-like"/>
</dbReference>
<keyword evidence="3 4" id="KW-0040">ANK repeat</keyword>
<dbReference type="InterPro" id="IPR002110">
    <property type="entry name" value="Ankyrin_rpt"/>
</dbReference>
<feature type="repeat" description="ANK" evidence="4">
    <location>
        <begin position="956"/>
        <end position="988"/>
    </location>
</feature>
<feature type="repeat" description="ANK" evidence="4">
    <location>
        <begin position="717"/>
        <end position="749"/>
    </location>
</feature>
<evidence type="ECO:0000256" key="2">
    <source>
        <dbReference type="ARBA" id="ARBA00022737"/>
    </source>
</evidence>
<dbReference type="Pfam" id="PF00069">
    <property type="entry name" value="Pkinase"/>
    <property type="match status" value="1"/>
</dbReference>
<dbReference type="Gene3D" id="1.25.40.20">
    <property type="entry name" value="Ankyrin repeat-containing domain"/>
    <property type="match status" value="3"/>
</dbReference>
<name>A0A2J6RGM0_HYAVF</name>
<proteinExistence type="predicted"/>
<dbReference type="PROSITE" id="PS50297">
    <property type="entry name" value="ANK_REP_REGION"/>
    <property type="match status" value="2"/>
</dbReference>
<keyword evidence="7" id="KW-1185">Reference proteome</keyword>
<gene>
    <name evidence="6" type="ORF">L207DRAFT_585998</name>
</gene>
<dbReference type="InterPro" id="IPR036770">
    <property type="entry name" value="Ankyrin_rpt-contain_sf"/>
</dbReference>
<dbReference type="Gene3D" id="1.25.40.10">
    <property type="entry name" value="Tetratricopeptide repeat domain"/>
    <property type="match status" value="1"/>
</dbReference>
<evidence type="ECO:0000259" key="5">
    <source>
        <dbReference type="PROSITE" id="PS50011"/>
    </source>
</evidence>
<protein>
    <recommendedName>
        <fullName evidence="1">protein S-acyltransferase</fullName>
        <ecNumber evidence="1">2.3.1.225</ecNumber>
    </recommendedName>
</protein>
<dbReference type="Pfam" id="PF12796">
    <property type="entry name" value="Ank_2"/>
    <property type="match status" value="2"/>
</dbReference>
<dbReference type="GO" id="GO:0005524">
    <property type="term" value="F:ATP binding"/>
    <property type="evidence" value="ECO:0007669"/>
    <property type="project" value="InterPro"/>
</dbReference>
<dbReference type="PANTHER" id="PTHR24161:SF85">
    <property type="entry name" value="PALMITOYLTRANSFERASE HIP14"/>
    <property type="match status" value="1"/>
</dbReference>
<dbReference type="SMART" id="SM00220">
    <property type="entry name" value="S_TKc"/>
    <property type="match status" value="1"/>
</dbReference>
<evidence type="ECO:0000256" key="4">
    <source>
        <dbReference type="PROSITE-ProRule" id="PRU00023"/>
    </source>
</evidence>
<dbReference type="GO" id="GO:0019706">
    <property type="term" value="F:protein-cysteine S-palmitoyltransferase activity"/>
    <property type="evidence" value="ECO:0007669"/>
    <property type="project" value="UniProtKB-EC"/>
</dbReference>
<keyword evidence="2" id="KW-0677">Repeat</keyword>
<dbReference type="SMART" id="SM00248">
    <property type="entry name" value="ANK"/>
    <property type="match status" value="9"/>
</dbReference>
<dbReference type="SUPFAM" id="SSF56112">
    <property type="entry name" value="Protein kinase-like (PK-like)"/>
    <property type="match status" value="1"/>
</dbReference>
<evidence type="ECO:0000313" key="6">
    <source>
        <dbReference type="EMBL" id="PMD37663.1"/>
    </source>
</evidence>
<reference evidence="6 7" key="1">
    <citation type="submission" date="2016-04" db="EMBL/GenBank/DDBJ databases">
        <title>A degradative enzymes factory behind the ericoid mycorrhizal symbiosis.</title>
        <authorList>
            <consortium name="DOE Joint Genome Institute"/>
            <person name="Martino E."/>
            <person name="Morin E."/>
            <person name="Grelet G."/>
            <person name="Kuo A."/>
            <person name="Kohler A."/>
            <person name="Daghino S."/>
            <person name="Barry K."/>
            <person name="Choi C."/>
            <person name="Cichocki N."/>
            <person name="Clum A."/>
            <person name="Copeland A."/>
            <person name="Hainaut M."/>
            <person name="Haridas S."/>
            <person name="Labutti K."/>
            <person name="Lindquist E."/>
            <person name="Lipzen A."/>
            <person name="Khouja H.-R."/>
            <person name="Murat C."/>
            <person name="Ohm R."/>
            <person name="Olson A."/>
            <person name="Spatafora J."/>
            <person name="Veneault-Fourrey C."/>
            <person name="Henrissat B."/>
            <person name="Grigoriev I."/>
            <person name="Martin F."/>
            <person name="Perotto S."/>
        </authorList>
    </citation>
    <scope>NUCLEOTIDE SEQUENCE [LARGE SCALE GENOMIC DNA]</scope>
    <source>
        <strain evidence="6 7">F</strain>
    </source>
</reference>
<dbReference type="PROSITE" id="PS50011">
    <property type="entry name" value="PROTEIN_KINASE_DOM"/>
    <property type="match status" value="1"/>
</dbReference>
<dbReference type="SUPFAM" id="SSF48403">
    <property type="entry name" value="Ankyrin repeat"/>
    <property type="match status" value="2"/>
</dbReference>
<dbReference type="GO" id="GO:0004672">
    <property type="term" value="F:protein kinase activity"/>
    <property type="evidence" value="ECO:0007669"/>
    <property type="project" value="InterPro"/>
</dbReference>
<dbReference type="Gene3D" id="1.10.510.10">
    <property type="entry name" value="Transferase(Phosphotransferase) domain 1"/>
    <property type="match status" value="1"/>
</dbReference>
<dbReference type="PROSITE" id="PS50088">
    <property type="entry name" value="ANK_REPEAT"/>
    <property type="match status" value="2"/>
</dbReference>
<organism evidence="6 7">
    <name type="scientific">Hyaloscypha variabilis (strain UAMH 11265 / GT02V1 / F)</name>
    <name type="common">Meliniomyces variabilis</name>
    <dbReference type="NCBI Taxonomy" id="1149755"/>
    <lineage>
        <taxon>Eukaryota</taxon>
        <taxon>Fungi</taxon>
        <taxon>Dikarya</taxon>
        <taxon>Ascomycota</taxon>
        <taxon>Pezizomycotina</taxon>
        <taxon>Leotiomycetes</taxon>
        <taxon>Helotiales</taxon>
        <taxon>Hyaloscyphaceae</taxon>
        <taxon>Hyaloscypha</taxon>
        <taxon>Hyaloscypha variabilis</taxon>
    </lineage>
</organism>
<dbReference type="CDD" id="cd00180">
    <property type="entry name" value="PKc"/>
    <property type="match status" value="1"/>
</dbReference>
<sequence>MDSIQSFASSVNGLEQYYPEISYEAESLHPPKQANIEIGQAAFLNLLGRLNLPVLGRSSNRDAQDVVFVGQGTSFVVTQALVMTTGKQGFLNERESDFGEIGEGLKPKAFVTKRIVPKPSQAVEDSRQLAAITNEVRVLGNGSVRNAKCVVRLLGVAWDEVPTAGRYWPRLLLEAADYGNLGDFLANYSMARKWEVRMELLLDVLEGLKTLHSEGISHCDLKLENTLVFRANRAEPDESSALKYRAKLCDFGFAIIRADYGQHSSFSARLGTEPWNAPELMGGWVTRVADLPKADIYSFGLLFSRVVLQGGNPFGELSAEKIWELKERNDDNGIELTAIETVTLSLCSAETFDDSEVDTVSQVLQYTLAHKPVDRRQIHEIACLLLDLESLRQRTNRPLNVNSSDPIQREIVTSGESSSRLPPQRISLSGKRAGLLTELVFPPQQSSLAQEYDEKSDLPGIVEFEVSRDFNPVELPESLAKELQRDLLKQANTSPQDGESTASEALYQLAVAHFEGIGVTRDLNRSVDWLKKATRLGSRKALPAVANLLASFDLPVPEDLEMVILGELANYAKEDLHMSLFEFVQNSYQPLEEAFPSLRLWSRQDPTGYAQYLDSPFLNEMRTVTLSAYLVLEGAQRYYEPFDFQVLEGYDRRGDPHFDISKKDQFIASVQRHKCTEAIGDSRLTLLQIAALMGDIKMAEVMVSDLGADVNAIGDTPGYSPLWITCLNGHLDTALFLVKHGADTRAKDTKDGRTILHFLNRFRTRDSISRILKIGLQAGLALDELDVEGNTPLLSTFIGCDFSHGVAAQMLLRARANPLIHSKMNFSAAVGALRTLDTELLASIFEQAGEHELYDDEGMKMSISPLEQVKARVFNFLLHQSDFYCRRVCGSDTDMKLKAVIDLVLQENMSPTFRSMGLMEGDSTPLIISSYRRRNDLLRVILSSAACSDLDAVDSYGMTAIHWCAERGNLEGAKELLRAGANPILFENKGFNVFHIASRFSPDFLVRILDAIESGEVPRPQGLRSRALLAISTRNEDKAPPYFLLVVEGTPEHLRAAEILRKQYSLDYDACDIPSLSLFHHGEYEAKMTLMAYLTAGSVVTNIITLSQVEYLLNLEPKPRFRADTSGKTLLHFAVSGFYHANLGSNSSGYAVLQLLLRTYSGRAYVEAPDGERNTPIHSAAAASNLTALEIINSHFRSQSEEFSINILNNDGETPLDVLGRMGVVVLKMNNEYMSKIFIERTKSTDAFLRRLGALKSSEIELLERSDPHLEDIIAGVDGVGINKDSS</sequence>
<evidence type="ECO:0000256" key="3">
    <source>
        <dbReference type="ARBA" id="ARBA00023043"/>
    </source>
</evidence>
<dbReference type="PANTHER" id="PTHR24161">
    <property type="entry name" value="ANK_REP_REGION DOMAIN-CONTAINING PROTEIN-RELATED"/>
    <property type="match status" value="1"/>
</dbReference>
<dbReference type="Pfam" id="PF08238">
    <property type="entry name" value="Sel1"/>
    <property type="match status" value="1"/>
</dbReference>
<dbReference type="EC" id="2.3.1.225" evidence="1"/>
<accession>A0A2J6RGM0</accession>
<dbReference type="InterPro" id="IPR000719">
    <property type="entry name" value="Prot_kinase_dom"/>
</dbReference>
<evidence type="ECO:0000313" key="7">
    <source>
        <dbReference type="Proteomes" id="UP000235786"/>
    </source>
</evidence>
<dbReference type="PROSITE" id="PS00108">
    <property type="entry name" value="PROTEIN_KINASE_ST"/>
    <property type="match status" value="1"/>
</dbReference>
<dbReference type="InterPro" id="IPR011009">
    <property type="entry name" value="Kinase-like_dom_sf"/>
</dbReference>